<dbReference type="EMBL" id="CAJFDH010000006">
    <property type="protein sequence ID" value="CAD5230749.1"/>
    <property type="molecule type" value="Genomic_DNA"/>
</dbReference>
<feature type="region of interest" description="Disordered" evidence="2">
    <location>
        <begin position="1609"/>
        <end position="1631"/>
    </location>
</feature>
<proteinExistence type="predicted"/>
<name>A0A811LR02_9BILA</name>
<feature type="region of interest" description="Disordered" evidence="2">
    <location>
        <begin position="1056"/>
        <end position="1506"/>
    </location>
</feature>
<dbReference type="Gene3D" id="2.30.29.30">
    <property type="entry name" value="Pleckstrin-homology domain (PH domain)/Phosphotyrosine-binding domain (PTB)"/>
    <property type="match status" value="1"/>
</dbReference>
<feature type="region of interest" description="Disordered" evidence="2">
    <location>
        <begin position="382"/>
        <end position="513"/>
    </location>
</feature>
<gene>
    <name evidence="3" type="ORF">BOKJ2_LOCUS14297</name>
</gene>
<dbReference type="EMBL" id="CAJFCW020000006">
    <property type="protein sequence ID" value="CAG9127923.1"/>
    <property type="molecule type" value="Genomic_DNA"/>
</dbReference>
<evidence type="ECO:0000313" key="4">
    <source>
        <dbReference type="Proteomes" id="UP000614601"/>
    </source>
</evidence>
<dbReference type="InterPro" id="IPR011993">
    <property type="entry name" value="PH-like_dom_sf"/>
</dbReference>
<feature type="compositionally biased region" description="Basic and acidic residues" evidence="2">
    <location>
        <begin position="951"/>
        <end position="1008"/>
    </location>
</feature>
<feature type="region of interest" description="Disordered" evidence="2">
    <location>
        <begin position="547"/>
        <end position="654"/>
    </location>
</feature>
<feature type="compositionally biased region" description="Polar residues" evidence="2">
    <location>
        <begin position="1067"/>
        <end position="1085"/>
    </location>
</feature>
<feature type="compositionally biased region" description="Polar residues" evidence="2">
    <location>
        <begin position="718"/>
        <end position="763"/>
    </location>
</feature>
<feature type="compositionally biased region" description="Low complexity" evidence="2">
    <location>
        <begin position="1453"/>
        <end position="1467"/>
    </location>
</feature>
<sequence>MALSGPVPNLGSPFQTNGMPHMFFKQTGHVENVICSAGRYRLYPIKDRRNKIRKCYIALRSFMCEIYKNSREFDKGEAGRHIIDLRTVFNVCKVDDPVGLKTKIISVMTPSDTFYISIDENAVSFDNFFVEFRDRCREARAERLNRQVLEEEYFSAAWDVEVVQKPKLRLRANDTAGHDDLASRCPHMLGRRRLCVKSASITLFKLDVEPLADASMAENAFCVQDYHDFPLSTVSKYGSQDKYVIIRNGRCSSYGPGDLWLLTESMYMASNIRTRMSELYLEEAEMRRSQGIHLGLPGISDRLIKSKSHRDKVEEHETEIARLEEEHLKKEALLLEEERKKEERERLIAENPDILRQEEEAERKRLEEEKASKSVLRKLFKLTKRSETKDKDKESPRSDESTPASPPKKPSLTGLMSFRLPKSLTISSSNQNVRRTAEEARKIQEKKIREANENHKNEPQEDYTMSMNTIPKKAPPINTTSGKAAFAAARNSSSPTKAVVSSTSNTGSMFQNRISSPNADYMMMREDEQDALGVNAYNFGENRCLSDESCCSPRTQTSSFSNSMQSSTKTAQTNRDHSADELRRYGRNDRAYSLGSRPVKKQRNPVTPPSMHQKKHNSGSGSLNTVGSIKEEDEDTVELGKKSHTDGKINENVKKAQEKLSRLELEERKDKHTELVDMFRNRAHSYESSQSTRKLLGWKKLFSKRLEPQPQERVRVGSNESASSRFSGPRWNTTSRSSIVGSDKSVNFENPRSSTFGSDSNKNAMFGGENTRSSTFGSDMGKSSTLGSDRSVHKSLGSDKSVNKTDESDFVLSGPLKHDSPQSRSRTSSFGKTVVDATRAHKEMREIKRRRDEQARIRSRPVGLDCHDNFLELYSRSLEENHKRAKEAKEKPRRRSFDIRVLTSYRRRKPIIELKRTASDSELVIPSRMWLCLPLDVDITKKYRAMAANQREMDSRNRKAQDHGWKGQDHGWKPQDHSWKQQEHARKQQENHWKQQEHNRKQQEHNRKQQELAMEMMLNVGRSTAATVQPHSVSQPVTPCAADNDYVLPVMKIKPSETMSAKRRSRATTNQKMGQNQKFAQVQRTDSSERLKGRVQRTDSSERLKGRVQRTDSSERLKGRVQRTDSSERLKISRGETHMRQQKSNSASVPKQPGIEMKPRCRTMTNKFLRDDQQPGPSGLNKYGEQNLSPRKDTHGVKMRENQRDQGSERQREARDSVRDPASSRDSGRQQRDSYSRDSYPKDSYSSDFYPKDSYLKDSQGRDSRSSQLKDAPGPSRDSERYRETPRDSERYREIPRDPERYREPQRDSERYREPQRDSERHRDAQRNAERYHDQPERYRDQRDSGRYRDQQSDSERFRDPRDSERYREPKDSERHRDQRDSDRYRDPRDSYRGPSPTSRTTPQARNRLRSDVDRSGRKSPSPSLHSQRSACSTSRKQRNSASQNPAHQGGLKSVARVAAANVRSNKTGAERRAAQAEKQGLPLRKSAFGQGTRRQSFGKNSVGFDFGKSKNVQDDYVTALPASSITPNQPTRDDLEEFAHRQGKLKTSPVQLRKISHSSTHGSPVNQRKTSREDLRNRKKKPKSTTLILPANLNNVDYVEVQPVIKNLDGPGVSRRRHPNSGSSEESDLD</sequence>
<protein>
    <submittedName>
        <fullName evidence="3">Uncharacterized protein</fullName>
    </submittedName>
</protein>
<feature type="compositionally biased region" description="Basic and acidic residues" evidence="2">
    <location>
        <begin position="574"/>
        <end position="590"/>
    </location>
</feature>
<feature type="compositionally biased region" description="Polar residues" evidence="2">
    <location>
        <begin position="770"/>
        <end position="788"/>
    </location>
</feature>
<comment type="caution">
    <text evidence="3">The sequence shown here is derived from an EMBL/GenBank/DDBJ whole genome shotgun (WGS) entry which is preliminary data.</text>
</comment>
<feature type="compositionally biased region" description="Basic and acidic residues" evidence="2">
    <location>
        <begin position="638"/>
        <end position="654"/>
    </location>
</feature>
<organism evidence="3 4">
    <name type="scientific">Bursaphelenchus okinawaensis</name>
    <dbReference type="NCBI Taxonomy" id="465554"/>
    <lineage>
        <taxon>Eukaryota</taxon>
        <taxon>Metazoa</taxon>
        <taxon>Ecdysozoa</taxon>
        <taxon>Nematoda</taxon>
        <taxon>Chromadorea</taxon>
        <taxon>Rhabditida</taxon>
        <taxon>Tylenchina</taxon>
        <taxon>Tylenchomorpha</taxon>
        <taxon>Aphelenchoidea</taxon>
        <taxon>Aphelenchoididae</taxon>
        <taxon>Bursaphelenchus</taxon>
    </lineage>
</organism>
<evidence type="ECO:0000256" key="1">
    <source>
        <dbReference type="SAM" id="Coils"/>
    </source>
</evidence>
<reference evidence="3" key="1">
    <citation type="submission" date="2020-09" db="EMBL/GenBank/DDBJ databases">
        <authorList>
            <person name="Kikuchi T."/>
        </authorList>
    </citation>
    <scope>NUCLEOTIDE SEQUENCE</scope>
    <source>
        <strain evidence="3">SH1</strain>
    </source>
</reference>
<feature type="coiled-coil region" evidence="1">
    <location>
        <begin position="306"/>
        <end position="376"/>
    </location>
</feature>
<feature type="compositionally biased region" description="Polar residues" evidence="2">
    <location>
        <begin position="618"/>
        <end position="627"/>
    </location>
</feature>
<keyword evidence="4" id="KW-1185">Reference proteome</keyword>
<dbReference type="OrthoDB" id="946068at2759"/>
<feature type="compositionally biased region" description="Polar residues" evidence="2">
    <location>
        <begin position="424"/>
        <end position="434"/>
    </location>
</feature>
<feature type="region of interest" description="Disordered" evidence="2">
    <location>
        <begin position="709"/>
        <end position="831"/>
    </location>
</feature>
<feature type="compositionally biased region" description="Polar residues" evidence="2">
    <location>
        <begin position="1558"/>
        <end position="1569"/>
    </location>
</feature>
<feature type="compositionally biased region" description="Basic and acidic residues" evidence="2">
    <location>
        <begin position="1190"/>
        <end position="1241"/>
    </location>
</feature>
<feature type="compositionally biased region" description="Basic and acidic residues" evidence="2">
    <location>
        <begin position="1086"/>
        <end position="1139"/>
    </location>
</feature>
<feature type="compositionally biased region" description="Basic and acidic residues" evidence="2">
    <location>
        <begin position="435"/>
        <end position="459"/>
    </location>
</feature>
<feature type="compositionally biased region" description="Basic and acidic residues" evidence="2">
    <location>
        <begin position="384"/>
        <end position="400"/>
    </location>
</feature>
<feature type="compositionally biased region" description="Polar residues" evidence="2">
    <location>
        <begin position="1419"/>
        <end position="1447"/>
    </location>
</feature>
<feature type="region of interest" description="Disordered" evidence="2">
    <location>
        <begin position="1538"/>
        <end position="1589"/>
    </location>
</feature>
<feature type="compositionally biased region" description="Basic and acidic residues" evidence="2">
    <location>
        <begin position="1250"/>
        <end position="1265"/>
    </location>
</feature>
<feature type="compositionally biased region" description="Polar residues" evidence="2">
    <location>
        <begin position="490"/>
        <end position="513"/>
    </location>
</feature>
<evidence type="ECO:0000256" key="2">
    <source>
        <dbReference type="SAM" id="MobiDB-lite"/>
    </source>
</evidence>
<feature type="compositionally biased region" description="Polar residues" evidence="2">
    <location>
        <begin position="1396"/>
        <end position="1405"/>
    </location>
</feature>
<feature type="compositionally biased region" description="Polar residues" evidence="2">
    <location>
        <begin position="822"/>
        <end position="831"/>
    </location>
</feature>
<keyword evidence="1" id="KW-0175">Coiled coil</keyword>
<accession>A0A811LR02</accession>
<evidence type="ECO:0000313" key="3">
    <source>
        <dbReference type="EMBL" id="CAD5230749.1"/>
    </source>
</evidence>
<dbReference type="Proteomes" id="UP000783686">
    <property type="component" value="Unassembled WGS sequence"/>
</dbReference>
<feature type="compositionally biased region" description="Basic and acidic residues" evidence="2">
    <location>
        <begin position="1277"/>
        <end position="1392"/>
    </location>
</feature>
<feature type="region of interest" description="Disordered" evidence="2">
    <location>
        <begin position="949"/>
        <end position="1008"/>
    </location>
</feature>
<dbReference type="Proteomes" id="UP000614601">
    <property type="component" value="Unassembled WGS sequence"/>
</dbReference>
<feature type="compositionally biased region" description="Low complexity" evidence="2">
    <location>
        <begin position="555"/>
        <end position="570"/>
    </location>
</feature>